<proteinExistence type="predicted"/>
<comment type="caution">
    <text evidence="4">The sequence shown here is derived from an EMBL/GenBank/DDBJ whole genome shotgun (WGS) entry which is preliminary data.</text>
</comment>
<protein>
    <recommendedName>
        <fullName evidence="3">Integrase catalytic domain-containing protein</fullName>
    </recommendedName>
</protein>
<dbReference type="SUPFAM" id="SSF56672">
    <property type="entry name" value="DNA/RNA polymerases"/>
    <property type="match status" value="1"/>
</dbReference>
<dbReference type="InterPro" id="IPR057670">
    <property type="entry name" value="SH3_retrovirus"/>
</dbReference>
<dbReference type="EMBL" id="JBCNJP010000012">
    <property type="protein sequence ID" value="KAK9070135.1"/>
    <property type="molecule type" value="Genomic_DNA"/>
</dbReference>
<dbReference type="SUPFAM" id="SSF53098">
    <property type="entry name" value="Ribonuclease H-like"/>
    <property type="match status" value="1"/>
</dbReference>
<keyword evidence="1" id="KW-0378">Hydrolase</keyword>
<sequence>MSSNPDSTSSNTISNSSPLYLHPSDHPGLILVSNQFNGSGFGTWKRSMTIALSAKNKLGFVDGTIVAPTDESEIEAWKRCNHMVISWILNTLSPHISQSVLYTDTAQQLWTELVERYGQSNRAQIYQLQKSLCQISQGSDDIATYFTKIKHIWDELISLDTAIVCTCTAAQTFKKKNEDKKLVQFLMGLNPTYDTVRGNILMMSPFPSINQAYALLIHDEKQREIHSTPQFFPDSSLNVNNVASQSLGFTKPDAKKNVVCTNCKKAGHTVNKCYRLIGFPKDFKFTKTKKFANNAQLDDSDNDKQSSLSADQFQTLLQMLQHSSVSSSTDKDTSSPASNQGLSFANFAGIMACNSQTMMTNWIIDTGASDHMCSNEHYFSQIKPLTKPIHISLPNSQVIKVTSYGNVSLNPQLTLSNVLYVPEFKHNLLSVPRLCKDTQGVVFFSHVACFLQGPSMKRPLELGRLLNGLYLLHSDSNSVFSQSVLCNSVITSDIWHCRLGHLPMSKLHSMFPAMSINKEHHCVICPKAKQHCLSFPKSHIKTVKIFDLIHVDTWGPYNTATYDGHRSDNALELGSSHFMTSFFQEHGIVHQTSCVGTPQQNGVVERKHKHLLETCRALLFQSKLPLIFWGDCLLTATYLVNLFPTEVLAHKSPYEVLYGKVPSFTHLRSFGCLCYVSTSKNGRDKLQSRANPAVFLGYPFGTKGYKVYDLVTHKFLISRNLIFHETIFPSIPSSSHVTIFPSIPISSALFDDPTPIFSSTPNNSNSTPVSSPHSNTSPVTPSQLHTPSSSSPNSSFTSSNPSPSPNPPVVPVRRSTRASNPPSYLNDYQCHNAHSSPIPTYSNDVLHACLATTTLSFDSLPSHSKVFLASLHMVTEPTSYKEAATMPEWQEAMNKEFEALTVTNTWDVVDLPAGKKPIRCKWVYKVKYNADGTIERALVCVATKMNWEMHQLDINNAFLHGDLDEEIYMHFPPGMAADSSSKVLKLKKSLYGLKQASRQWYGKLSTALKSRGYVRSPNDYSLFSKTMGNSVVHLAVYVDDILLTGNNSAEILALKNYLNDTFKIKDLGFLNYFLGIELIKVSNGLIMSQRAFAHSLLKEFDALSLSPVSCPLPPALSLKHDDGILLPDPLVYRKLVGKLNYLTHTRPDLAFTVQYLSQFMQHPRQPHLDAAFHTLKYVKGSIDQGLFFNSDPDLSLLAYCDSDWAACPITRRSLSGYFISLGGCPISWKSKKQPTISLSSAEAEYRSMRRVTAEIGWLTRLLAELQVPNIVPVPLKCDNQAAIHIAKNPVFHERTKHIEIDCHFVRDKVQDGLITLIHTPTQSQLADVFTKSLPKAYHQFHVSKLDILKHQFCLIPSKFSMVRRVVEIDDVCPFYSCCSETIDHLLIQCARASEVWSVVFYWCNVPKELAFTLHDILHIHEAWPHSSGLKKVLHGVFVATLWGLWKARNRKVFNDRNADVAVILWETKSLSFLWITSRIKRCLVD</sequence>
<gene>
    <name evidence="4" type="ORF">SSX86_010535</name>
</gene>
<dbReference type="Pfam" id="PF25597">
    <property type="entry name" value="SH3_retrovirus"/>
    <property type="match status" value="1"/>
</dbReference>
<dbReference type="Pfam" id="PF13976">
    <property type="entry name" value="gag_pre-integrs"/>
    <property type="match status" value="1"/>
</dbReference>
<dbReference type="InterPro" id="IPR001584">
    <property type="entry name" value="Integrase_cat-core"/>
</dbReference>
<dbReference type="Gene3D" id="3.30.420.10">
    <property type="entry name" value="Ribonuclease H-like superfamily/Ribonuclease H"/>
    <property type="match status" value="1"/>
</dbReference>
<dbReference type="InterPro" id="IPR043502">
    <property type="entry name" value="DNA/RNA_pol_sf"/>
</dbReference>
<organism evidence="4 5">
    <name type="scientific">Deinandra increscens subsp. villosa</name>
    <dbReference type="NCBI Taxonomy" id="3103831"/>
    <lineage>
        <taxon>Eukaryota</taxon>
        <taxon>Viridiplantae</taxon>
        <taxon>Streptophyta</taxon>
        <taxon>Embryophyta</taxon>
        <taxon>Tracheophyta</taxon>
        <taxon>Spermatophyta</taxon>
        <taxon>Magnoliopsida</taxon>
        <taxon>eudicotyledons</taxon>
        <taxon>Gunneridae</taxon>
        <taxon>Pentapetalae</taxon>
        <taxon>asterids</taxon>
        <taxon>campanulids</taxon>
        <taxon>Asterales</taxon>
        <taxon>Asteraceae</taxon>
        <taxon>Asteroideae</taxon>
        <taxon>Heliantheae alliance</taxon>
        <taxon>Madieae</taxon>
        <taxon>Madiinae</taxon>
        <taxon>Deinandra</taxon>
    </lineage>
</organism>
<evidence type="ECO:0000313" key="4">
    <source>
        <dbReference type="EMBL" id="KAK9070135.1"/>
    </source>
</evidence>
<dbReference type="PANTHER" id="PTHR11439:SF498">
    <property type="entry name" value="DNAK FAMILY PROTEIN"/>
    <property type="match status" value="1"/>
</dbReference>
<evidence type="ECO:0000256" key="2">
    <source>
        <dbReference type="SAM" id="MobiDB-lite"/>
    </source>
</evidence>
<dbReference type="GO" id="GO:0003676">
    <property type="term" value="F:nucleic acid binding"/>
    <property type="evidence" value="ECO:0007669"/>
    <property type="project" value="InterPro"/>
</dbReference>
<keyword evidence="5" id="KW-1185">Reference proteome</keyword>
<feature type="region of interest" description="Disordered" evidence="2">
    <location>
        <begin position="756"/>
        <end position="824"/>
    </location>
</feature>
<name>A0AAP0D7Q2_9ASTR</name>
<dbReference type="InterPro" id="IPR054722">
    <property type="entry name" value="PolX-like_BBD"/>
</dbReference>
<dbReference type="InterPro" id="IPR036397">
    <property type="entry name" value="RNaseH_sf"/>
</dbReference>
<dbReference type="PANTHER" id="PTHR11439">
    <property type="entry name" value="GAG-POL-RELATED RETROTRANSPOSON"/>
    <property type="match status" value="1"/>
</dbReference>
<dbReference type="GO" id="GO:0015074">
    <property type="term" value="P:DNA integration"/>
    <property type="evidence" value="ECO:0007669"/>
    <property type="project" value="InterPro"/>
</dbReference>
<dbReference type="PROSITE" id="PS50994">
    <property type="entry name" value="INTEGRASE"/>
    <property type="match status" value="1"/>
</dbReference>
<dbReference type="InterPro" id="IPR013103">
    <property type="entry name" value="RVT_2"/>
</dbReference>
<dbReference type="Pfam" id="PF22936">
    <property type="entry name" value="Pol_BBD"/>
    <property type="match status" value="1"/>
</dbReference>
<keyword evidence="1" id="KW-0645">Protease</keyword>
<dbReference type="InterPro" id="IPR025724">
    <property type="entry name" value="GAG-pre-integrase_dom"/>
</dbReference>
<feature type="domain" description="Integrase catalytic" evidence="3">
    <location>
        <begin position="567"/>
        <end position="661"/>
    </location>
</feature>
<dbReference type="CDD" id="cd09272">
    <property type="entry name" value="RNase_HI_RT_Ty1"/>
    <property type="match status" value="1"/>
</dbReference>
<feature type="compositionally biased region" description="Low complexity" evidence="2">
    <location>
        <begin position="758"/>
        <end position="801"/>
    </location>
</feature>
<evidence type="ECO:0000313" key="5">
    <source>
        <dbReference type="Proteomes" id="UP001408789"/>
    </source>
</evidence>
<evidence type="ECO:0000256" key="1">
    <source>
        <dbReference type="ARBA" id="ARBA00022750"/>
    </source>
</evidence>
<dbReference type="Pfam" id="PF07727">
    <property type="entry name" value="RVT_2"/>
    <property type="match status" value="1"/>
</dbReference>
<dbReference type="InterPro" id="IPR029472">
    <property type="entry name" value="Copia-like_N"/>
</dbReference>
<dbReference type="GO" id="GO:0004190">
    <property type="term" value="F:aspartic-type endopeptidase activity"/>
    <property type="evidence" value="ECO:0007669"/>
    <property type="project" value="UniProtKB-KW"/>
</dbReference>
<evidence type="ECO:0000259" key="3">
    <source>
        <dbReference type="PROSITE" id="PS50994"/>
    </source>
</evidence>
<dbReference type="Proteomes" id="UP001408789">
    <property type="component" value="Unassembled WGS sequence"/>
</dbReference>
<dbReference type="InterPro" id="IPR012337">
    <property type="entry name" value="RNaseH-like_sf"/>
</dbReference>
<dbReference type="Pfam" id="PF14244">
    <property type="entry name" value="Retrotran_gag_3"/>
    <property type="match status" value="1"/>
</dbReference>
<keyword evidence="1" id="KW-0064">Aspartyl protease</keyword>
<accession>A0AAP0D7Q2</accession>
<reference evidence="4 5" key="1">
    <citation type="submission" date="2024-04" db="EMBL/GenBank/DDBJ databases">
        <title>The reference genome of an endangered Asteraceae, Deinandra increscens subsp. villosa, native to the Central Coast of California.</title>
        <authorList>
            <person name="Guilliams M."/>
            <person name="Hasenstab-Lehman K."/>
            <person name="Meyer R."/>
            <person name="Mcevoy S."/>
        </authorList>
    </citation>
    <scope>NUCLEOTIDE SEQUENCE [LARGE SCALE GENOMIC DNA]</scope>
    <source>
        <tissue evidence="4">Leaf</tissue>
    </source>
</reference>